<feature type="non-terminal residue" evidence="8">
    <location>
        <position position="1"/>
    </location>
</feature>
<dbReference type="SMART" id="SM00829">
    <property type="entry name" value="PKS_ER"/>
    <property type="match status" value="1"/>
</dbReference>
<evidence type="ECO:0000256" key="2">
    <source>
        <dbReference type="ARBA" id="ARBA00022723"/>
    </source>
</evidence>
<evidence type="ECO:0000313" key="8">
    <source>
        <dbReference type="EMBL" id="CAI8000933.1"/>
    </source>
</evidence>
<organism evidence="8 9">
    <name type="scientific">Geodia barretti</name>
    <name type="common">Barrett's horny sponge</name>
    <dbReference type="NCBI Taxonomy" id="519541"/>
    <lineage>
        <taxon>Eukaryota</taxon>
        <taxon>Metazoa</taxon>
        <taxon>Porifera</taxon>
        <taxon>Demospongiae</taxon>
        <taxon>Heteroscleromorpha</taxon>
        <taxon>Tetractinellida</taxon>
        <taxon>Astrophorina</taxon>
        <taxon>Geodiidae</taxon>
        <taxon>Geodia</taxon>
    </lineage>
</organism>
<dbReference type="Proteomes" id="UP001174909">
    <property type="component" value="Unassembled WGS sequence"/>
</dbReference>
<dbReference type="PANTHER" id="PTHR43880">
    <property type="entry name" value="ALCOHOL DEHYDROGENASE"/>
    <property type="match status" value="1"/>
</dbReference>
<dbReference type="Gene3D" id="3.40.50.720">
    <property type="entry name" value="NAD(P)-binding Rossmann-like Domain"/>
    <property type="match status" value="1"/>
</dbReference>
<dbReference type="PROSITE" id="PS00059">
    <property type="entry name" value="ADH_ZINC"/>
    <property type="match status" value="1"/>
</dbReference>
<keyword evidence="9" id="KW-1185">Reference proteome</keyword>
<dbReference type="Pfam" id="PF08240">
    <property type="entry name" value="ADH_N"/>
    <property type="match status" value="1"/>
</dbReference>
<evidence type="ECO:0000313" key="9">
    <source>
        <dbReference type="Proteomes" id="UP001174909"/>
    </source>
</evidence>
<evidence type="ECO:0000256" key="5">
    <source>
        <dbReference type="ARBA" id="ARBA00023027"/>
    </source>
</evidence>
<gene>
    <name evidence="8" type="ORF">GBAR_LOCUS3061</name>
</gene>
<dbReference type="GO" id="GO:0008270">
    <property type="term" value="F:zinc ion binding"/>
    <property type="evidence" value="ECO:0007669"/>
    <property type="project" value="InterPro"/>
</dbReference>
<dbReference type="InterPro" id="IPR002328">
    <property type="entry name" value="ADH_Zn_CS"/>
</dbReference>
<dbReference type="GO" id="GO:0051903">
    <property type="term" value="F:S-(hydroxymethyl)glutathione dehydrogenase [NAD(P)+] activity"/>
    <property type="evidence" value="ECO:0007669"/>
    <property type="project" value="TreeGrafter"/>
</dbReference>
<dbReference type="GO" id="GO:0046294">
    <property type="term" value="P:formaldehyde catabolic process"/>
    <property type="evidence" value="ECO:0007669"/>
    <property type="project" value="TreeGrafter"/>
</dbReference>
<evidence type="ECO:0000256" key="4">
    <source>
        <dbReference type="ARBA" id="ARBA00023002"/>
    </source>
</evidence>
<dbReference type="FunFam" id="3.40.50.720:FF:000003">
    <property type="entry name" value="S-(hydroxymethyl)glutathione dehydrogenase"/>
    <property type="match status" value="1"/>
</dbReference>
<dbReference type="PANTHER" id="PTHR43880:SF12">
    <property type="entry name" value="ALCOHOL DEHYDROGENASE CLASS-3"/>
    <property type="match status" value="1"/>
</dbReference>
<evidence type="ECO:0000259" key="7">
    <source>
        <dbReference type="SMART" id="SM00829"/>
    </source>
</evidence>
<comment type="caution">
    <text evidence="8">The sequence shown here is derived from an EMBL/GenBank/DDBJ whole genome shotgun (WGS) entry which is preliminary data.</text>
</comment>
<dbReference type="InterPro" id="IPR020843">
    <property type="entry name" value="ER"/>
</dbReference>
<keyword evidence="5" id="KW-0520">NAD</keyword>
<reference evidence="8" key="1">
    <citation type="submission" date="2023-03" db="EMBL/GenBank/DDBJ databases">
        <authorList>
            <person name="Steffen K."/>
            <person name="Cardenas P."/>
        </authorList>
    </citation>
    <scope>NUCLEOTIDE SEQUENCE</scope>
</reference>
<dbReference type="InterPro" id="IPR011032">
    <property type="entry name" value="GroES-like_sf"/>
</dbReference>
<proteinExistence type="inferred from homology"/>
<protein>
    <submittedName>
        <fullName evidence="8">Alcohol dehydrogenase 1A</fullName>
    </submittedName>
</protein>
<evidence type="ECO:0000256" key="1">
    <source>
        <dbReference type="ARBA" id="ARBA00001947"/>
    </source>
</evidence>
<dbReference type="EMBL" id="CASHTH010000421">
    <property type="protein sequence ID" value="CAI8000933.1"/>
    <property type="molecule type" value="Genomic_DNA"/>
</dbReference>
<dbReference type="InterPro" id="IPR013154">
    <property type="entry name" value="ADH-like_N"/>
</dbReference>
<dbReference type="InterPro" id="IPR036291">
    <property type="entry name" value="NAD(P)-bd_dom_sf"/>
</dbReference>
<keyword evidence="3 6" id="KW-0862">Zinc</keyword>
<comment type="cofactor">
    <cofactor evidence="1 6">
        <name>Zn(2+)</name>
        <dbReference type="ChEBI" id="CHEBI:29105"/>
    </cofactor>
</comment>
<dbReference type="SUPFAM" id="SSF51735">
    <property type="entry name" value="NAD(P)-binding Rossmann-fold domains"/>
    <property type="match status" value="1"/>
</dbReference>
<dbReference type="CDD" id="cd08279">
    <property type="entry name" value="Zn_ADH_class_III"/>
    <property type="match status" value="1"/>
</dbReference>
<accession>A0AA35R3G9</accession>
<keyword evidence="2 6" id="KW-0479">Metal-binding</keyword>
<dbReference type="GO" id="GO:0005829">
    <property type="term" value="C:cytosol"/>
    <property type="evidence" value="ECO:0007669"/>
    <property type="project" value="TreeGrafter"/>
</dbReference>
<comment type="similarity">
    <text evidence="6">Belongs to the zinc-containing alcohol dehydrogenase family.</text>
</comment>
<dbReference type="Pfam" id="PF00107">
    <property type="entry name" value="ADH_zinc_N"/>
    <property type="match status" value="1"/>
</dbReference>
<feature type="domain" description="Enoyl reductase (ER)" evidence="7">
    <location>
        <begin position="16"/>
        <end position="367"/>
    </location>
</feature>
<keyword evidence="4" id="KW-0560">Oxidoreductase</keyword>
<evidence type="ECO:0000256" key="3">
    <source>
        <dbReference type="ARBA" id="ARBA00022833"/>
    </source>
</evidence>
<dbReference type="AlphaFoldDB" id="A0AA35R3G9"/>
<evidence type="ECO:0000256" key="6">
    <source>
        <dbReference type="RuleBase" id="RU361277"/>
    </source>
</evidence>
<dbReference type="SUPFAM" id="SSF50129">
    <property type="entry name" value="GroES-like"/>
    <property type="match status" value="1"/>
</dbReference>
<sequence>GGNILKVKAAVLWEVGQPLDICEVDLDEPKVGEVLVKVGSAGICRSDRHFMHGDAPIAIPVVLGHEGAGTVVQTGPGVTLAQEGDQVILSFVPACGRCRSCLEGHSNLCDLHGATGANMFDGTTRLHADGKDIHHMGKVACFAEYAVIPETGVVPMTSPVPMDKAAMIGCSVTTGVGAALYSAEIKAGSTVAVIGCGGVGLNVIMGAALASAGQIIAVDIREAQLEFAMRFGATHTVNAADQDPVRQVRELTGGRGADYTFEVFGSADTTKAAYDMAGKRGVVTVVGIAPWGQEASINAVDLVRNEKTLRGSYYGSARSRTDMPVMVDLYQSGKLNLDDLVVRHYTLDQVNEAYADLDRGEIGRGAIMFD</sequence>
<dbReference type="Gene3D" id="3.90.180.10">
    <property type="entry name" value="Medium-chain alcohol dehydrogenases, catalytic domain"/>
    <property type="match status" value="1"/>
</dbReference>
<dbReference type="InterPro" id="IPR013149">
    <property type="entry name" value="ADH-like_C"/>
</dbReference>
<name>A0AA35R3G9_GEOBA</name>